<accession>A0A9X1YEK8</accession>
<dbReference type="RefSeq" id="WP_275681087.1">
    <property type="nucleotide sequence ID" value="NZ_JAJLJH010000001.1"/>
</dbReference>
<evidence type="ECO:0000259" key="1">
    <source>
        <dbReference type="PROSITE" id="PS51186"/>
    </source>
</evidence>
<evidence type="ECO:0000313" key="2">
    <source>
        <dbReference type="EMBL" id="MCK9685074.1"/>
    </source>
</evidence>
<dbReference type="Proteomes" id="UP001139353">
    <property type="component" value="Unassembled WGS sequence"/>
</dbReference>
<protein>
    <submittedName>
        <fullName evidence="2">GNAT family N-acetyltransferase</fullName>
    </submittedName>
</protein>
<evidence type="ECO:0000313" key="3">
    <source>
        <dbReference type="Proteomes" id="UP001139353"/>
    </source>
</evidence>
<proteinExistence type="predicted"/>
<comment type="caution">
    <text evidence="2">The sequence shown here is derived from an EMBL/GenBank/DDBJ whole genome shotgun (WGS) entry which is preliminary data.</text>
</comment>
<dbReference type="AlphaFoldDB" id="A0A9X1YEK8"/>
<dbReference type="GO" id="GO:0016747">
    <property type="term" value="F:acyltransferase activity, transferring groups other than amino-acyl groups"/>
    <property type="evidence" value="ECO:0007669"/>
    <property type="project" value="InterPro"/>
</dbReference>
<name>A0A9X1YEK8_9BURK</name>
<dbReference type="PANTHER" id="PTHR43792">
    <property type="entry name" value="GNAT FAMILY, PUTATIVE (AFU_ORTHOLOGUE AFUA_3G00765)-RELATED-RELATED"/>
    <property type="match status" value="1"/>
</dbReference>
<dbReference type="InterPro" id="IPR000182">
    <property type="entry name" value="GNAT_dom"/>
</dbReference>
<organism evidence="2 3">
    <name type="scientific">Scleromatobacter humisilvae</name>
    <dbReference type="NCBI Taxonomy" id="2897159"/>
    <lineage>
        <taxon>Bacteria</taxon>
        <taxon>Pseudomonadati</taxon>
        <taxon>Pseudomonadota</taxon>
        <taxon>Betaproteobacteria</taxon>
        <taxon>Burkholderiales</taxon>
        <taxon>Sphaerotilaceae</taxon>
        <taxon>Scleromatobacter</taxon>
    </lineage>
</organism>
<gene>
    <name evidence="2" type="ORF">LPC04_05050</name>
</gene>
<dbReference type="InterPro" id="IPR051531">
    <property type="entry name" value="N-acetyltransferase"/>
</dbReference>
<dbReference type="Pfam" id="PF13302">
    <property type="entry name" value="Acetyltransf_3"/>
    <property type="match status" value="1"/>
</dbReference>
<dbReference type="EMBL" id="JAJLJH010000001">
    <property type="protein sequence ID" value="MCK9685074.1"/>
    <property type="molecule type" value="Genomic_DNA"/>
</dbReference>
<dbReference type="Gene3D" id="3.40.630.30">
    <property type="match status" value="1"/>
</dbReference>
<feature type="domain" description="N-acetyltransferase" evidence="1">
    <location>
        <begin position="15"/>
        <end position="179"/>
    </location>
</feature>
<dbReference type="SUPFAM" id="SSF55729">
    <property type="entry name" value="Acyl-CoA N-acyltransferases (Nat)"/>
    <property type="match status" value="1"/>
</dbReference>
<keyword evidence="3" id="KW-1185">Reference proteome</keyword>
<dbReference type="PROSITE" id="PS51186">
    <property type="entry name" value="GNAT"/>
    <property type="match status" value="1"/>
</dbReference>
<dbReference type="InterPro" id="IPR016181">
    <property type="entry name" value="Acyl_CoA_acyltransferase"/>
</dbReference>
<reference evidence="2" key="1">
    <citation type="submission" date="2021-11" db="EMBL/GenBank/DDBJ databases">
        <title>BS-T2-15 a new species belonging to the Comamonadaceae family isolated from the soil of a French oak forest.</title>
        <authorList>
            <person name="Mieszkin S."/>
            <person name="Alain K."/>
        </authorList>
    </citation>
    <scope>NUCLEOTIDE SEQUENCE</scope>
    <source>
        <strain evidence="2">BS-T2-15</strain>
    </source>
</reference>
<sequence>MNGPAINVTLATARLRLEPLDERHAAPLFDGLRDPAIYEWISLQPSPDVAHLRARWARVAQCPLVGVDVLDFGWAVQRVADGAWIGKMDAEVTARGVATNVGYAFVPAHWGQGYATEAVTALSEHLRRHGVTEQHATVTVGNEASCRVLERAGFVRERVLAGNDTLRGVLVDDFEYVRR</sequence>